<organism evidence="1 2">
    <name type="scientific">Panagrellus redivivus</name>
    <name type="common">Microworm</name>
    <dbReference type="NCBI Taxonomy" id="6233"/>
    <lineage>
        <taxon>Eukaryota</taxon>
        <taxon>Metazoa</taxon>
        <taxon>Ecdysozoa</taxon>
        <taxon>Nematoda</taxon>
        <taxon>Chromadorea</taxon>
        <taxon>Rhabditida</taxon>
        <taxon>Tylenchina</taxon>
        <taxon>Panagrolaimomorpha</taxon>
        <taxon>Panagrolaimoidea</taxon>
        <taxon>Panagrolaimidae</taxon>
        <taxon>Panagrellus</taxon>
    </lineage>
</organism>
<evidence type="ECO:0000313" key="2">
    <source>
        <dbReference type="WBParaSite" id="Pan_g12894.t1"/>
    </source>
</evidence>
<accession>A0A7E4UVH0</accession>
<sequence length="98" mass="11413">MVASTFLKSKMAPCYVGSEVRIHLGSQEAYFKAMNLINGDLERIQIYGMEISWKQAFQLIYKSRCVKNGLFEFDLSEEDEYTAFFNATILLLKRRNIE</sequence>
<name>A0A7E4UVH0_PANRE</name>
<dbReference type="WBParaSite" id="Pan_g12894.t1">
    <property type="protein sequence ID" value="Pan_g12894.t1"/>
    <property type="gene ID" value="Pan_g12894"/>
</dbReference>
<dbReference type="AlphaFoldDB" id="A0A7E4UVH0"/>
<reference evidence="2" key="2">
    <citation type="submission" date="2020-10" db="UniProtKB">
        <authorList>
            <consortium name="WormBaseParasite"/>
        </authorList>
    </citation>
    <scope>IDENTIFICATION</scope>
</reference>
<proteinExistence type="predicted"/>
<keyword evidence="1" id="KW-1185">Reference proteome</keyword>
<dbReference type="Proteomes" id="UP000492821">
    <property type="component" value="Unassembled WGS sequence"/>
</dbReference>
<reference evidence="1" key="1">
    <citation type="journal article" date="2013" name="Genetics">
        <title>The draft genome and transcriptome of Panagrellus redivivus are shaped by the harsh demands of a free-living lifestyle.</title>
        <authorList>
            <person name="Srinivasan J."/>
            <person name="Dillman A.R."/>
            <person name="Macchietto M.G."/>
            <person name="Heikkinen L."/>
            <person name="Lakso M."/>
            <person name="Fracchia K.M."/>
            <person name="Antoshechkin I."/>
            <person name="Mortazavi A."/>
            <person name="Wong G."/>
            <person name="Sternberg P.W."/>
        </authorList>
    </citation>
    <scope>NUCLEOTIDE SEQUENCE [LARGE SCALE GENOMIC DNA]</scope>
    <source>
        <strain evidence="1">MT8872</strain>
    </source>
</reference>
<protein>
    <submittedName>
        <fullName evidence="2">Uncharacterized protein</fullName>
    </submittedName>
</protein>
<evidence type="ECO:0000313" key="1">
    <source>
        <dbReference type="Proteomes" id="UP000492821"/>
    </source>
</evidence>